<dbReference type="OrthoDB" id="4630416at2759"/>
<gene>
    <name evidence="2" type="ORF">NW762_003052</name>
</gene>
<dbReference type="EMBL" id="JAOQAZ010000003">
    <property type="protein sequence ID" value="KAJ4268981.1"/>
    <property type="molecule type" value="Genomic_DNA"/>
</dbReference>
<feature type="region of interest" description="Disordered" evidence="1">
    <location>
        <begin position="347"/>
        <end position="412"/>
    </location>
</feature>
<name>A0A9W8SD59_9HYPO</name>
<keyword evidence="3" id="KW-1185">Reference proteome</keyword>
<evidence type="ECO:0000256" key="1">
    <source>
        <dbReference type="SAM" id="MobiDB-lite"/>
    </source>
</evidence>
<reference evidence="2" key="1">
    <citation type="submission" date="2022-09" db="EMBL/GenBank/DDBJ databases">
        <title>Fusarium specimens isolated from Avocado Roots.</title>
        <authorList>
            <person name="Stajich J."/>
            <person name="Roper C."/>
            <person name="Heimlech-Rivalta G."/>
        </authorList>
    </citation>
    <scope>NUCLEOTIDE SEQUENCE</scope>
    <source>
        <strain evidence="2">CF00136</strain>
    </source>
</reference>
<accession>A0A9W8SD59</accession>
<feature type="compositionally biased region" description="Acidic residues" evidence="1">
    <location>
        <begin position="350"/>
        <end position="371"/>
    </location>
</feature>
<proteinExistence type="predicted"/>
<dbReference type="AlphaFoldDB" id="A0A9W8SD59"/>
<sequence>MTQEIPRPEPPAVKSNGFQVTHGRFSVIPGDIDRVDGNRLRELFDPDSLRLKRDQKEASEAARLLFKKPFFAGQLKHYGINFTSSAKMGDLRELLKNAVHQGQCDHVPESVSSLQQSMERTLQPLYQNWESDVREWDEKEKQRKQEALNRCTTAGEKAAYDLDLFLDHYFLTDGKPDELKTSEPLALEGFDQRMTLHLRAETIPGLHTVSGGFGSNRTLCIGWNRNAVVDLARSIDSRAREAAKRLKEEKWKEAMGEHFQYVSASTPKTMRPKGKGKQRFDLRQCQGSYIIKCDVVTDGWEDLAFHILTLEIYAGRDGKLTANYDFGIIEGAMLLADNEESLDAIAGTLDDSDDNSEMSDSEESGGEDEDEGREKKGRKRSLVQDIKSKSKAKGKDNRSTKRQKAGPSLSRRVFYRMRGRETGEGEIFSTPEPGQIDFLNDGCTKFSGLVYHFPYVSDNVEFSGYKISDSPKGKAEDWNDYSEAAYEYARGERWH</sequence>
<organism evidence="2 3">
    <name type="scientific">Fusarium torreyae</name>
    <dbReference type="NCBI Taxonomy" id="1237075"/>
    <lineage>
        <taxon>Eukaryota</taxon>
        <taxon>Fungi</taxon>
        <taxon>Dikarya</taxon>
        <taxon>Ascomycota</taxon>
        <taxon>Pezizomycotina</taxon>
        <taxon>Sordariomycetes</taxon>
        <taxon>Hypocreomycetidae</taxon>
        <taxon>Hypocreales</taxon>
        <taxon>Nectriaceae</taxon>
        <taxon>Fusarium</taxon>
    </lineage>
</organism>
<evidence type="ECO:0000313" key="3">
    <source>
        <dbReference type="Proteomes" id="UP001152049"/>
    </source>
</evidence>
<evidence type="ECO:0000313" key="2">
    <source>
        <dbReference type="EMBL" id="KAJ4268981.1"/>
    </source>
</evidence>
<dbReference type="Proteomes" id="UP001152049">
    <property type="component" value="Unassembled WGS sequence"/>
</dbReference>
<comment type="caution">
    <text evidence="2">The sequence shown here is derived from an EMBL/GenBank/DDBJ whole genome shotgun (WGS) entry which is preliminary data.</text>
</comment>
<protein>
    <submittedName>
        <fullName evidence="2">Uncharacterized protein</fullName>
    </submittedName>
</protein>